<proteinExistence type="inferred from homology"/>
<keyword evidence="4 8" id="KW-0227">DNA damage</keyword>
<keyword evidence="6 8" id="KW-0234">DNA repair</keyword>
<dbReference type="NCBIfam" id="TIGR00613">
    <property type="entry name" value="reco"/>
    <property type="match status" value="1"/>
</dbReference>
<evidence type="ECO:0000256" key="8">
    <source>
        <dbReference type="HAMAP-Rule" id="MF_00201"/>
    </source>
</evidence>
<evidence type="ECO:0000256" key="3">
    <source>
        <dbReference type="ARBA" id="ARBA00021310"/>
    </source>
</evidence>
<gene>
    <name evidence="8 10" type="primary">recO</name>
    <name evidence="10" type="ORF">HQ497_10680</name>
</gene>
<protein>
    <recommendedName>
        <fullName evidence="3 8">DNA repair protein RecO</fullName>
    </recommendedName>
    <alternativeName>
        <fullName evidence="7 8">Recombination protein O</fullName>
    </alternativeName>
</protein>
<dbReference type="Pfam" id="PF11967">
    <property type="entry name" value="RecO_N"/>
    <property type="match status" value="1"/>
</dbReference>
<evidence type="ECO:0000313" key="11">
    <source>
        <dbReference type="Proteomes" id="UP000754644"/>
    </source>
</evidence>
<accession>A0A972VYA8</accession>
<dbReference type="InterPro" id="IPR022572">
    <property type="entry name" value="DNA_rep/recomb_RecO_N"/>
</dbReference>
<name>A0A972VYA8_9GAMM</name>
<dbReference type="EMBL" id="JABMOJ010000404">
    <property type="protein sequence ID" value="NQV65816.1"/>
    <property type="molecule type" value="Genomic_DNA"/>
</dbReference>
<dbReference type="InterPro" id="IPR003717">
    <property type="entry name" value="RecO"/>
</dbReference>
<sequence length="269" mass="29456">MMMSDVLSPAYVLHSRKYQDTSLIVELLTRDEGRISAVVRGARSKRGRQAGVWQPFMPLLVSSFGRGELRTVKHAEFLQTAFYLTGDNLLLGLYVNELLVRVLSKFESVPGVFVEYQALINELATISGVSGGLLSEGFTVAEPVPRYRNQAALRLFELQLLTELGYGITFTTEAGGGAAVVSGRHYRFVPDEGFYPLTPDGDASTTTYLGEHLLAIEARQFDVDAVDRSAKYIIRLAFAGLLGGKPLNARALFKPIAYGVKATTAENNL</sequence>
<comment type="similarity">
    <text evidence="2 8">Belongs to the RecO family.</text>
</comment>
<dbReference type="PANTHER" id="PTHR33991">
    <property type="entry name" value="DNA REPAIR PROTEIN RECO"/>
    <property type="match status" value="1"/>
</dbReference>
<dbReference type="InterPro" id="IPR012340">
    <property type="entry name" value="NA-bd_OB-fold"/>
</dbReference>
<dbReference type="SUPFAM" id="SSF50249">
    <property type="entry name" value="Nucleic acid-binding proteins"/>
    <property type="match status" value="1"/>
</dbReference>
<evidence type="ECO:0000256" key="2">
    <source>
        <dbReference type="ARBA" id="ARBA00007452"/>
    </source>
</evidence>
<dbReference type="InterPro" id="IPR042242">
    <property type="entry name" value="RecO_C"/>
</dbReference>
<dbReference type="HAMAP" id="MF_00201">
    <property type="entry name" value="RecO"/>
    <property type="match status" value="1"/>
</dbReference>
<dbReference type="GO" id="GO:0006302">
    <property type="term" value="P:double-strand break repair"/>
    <property type="evidence" value="ECO:0007669"/>
    <property type="project" value="TreeGrafter"/>
</dbReference>
<dbReference type="GO" id="GO:0006310">
    <property type="term" value="P:DNA recombination"/>
    <property type="evidence" value="ECO:0007669"/>
    <property type="project" value="UniProtKB-UniRule"/>
</dbReference>
<organism evidence="10 11">
    <name type="scientific">SAR86 cluster bacterium</name>
    <dbReference type="NCBI Taxonomy" id="2030880"/>
    <lineage>
        <taxon>Bacteria</taxon>
        <taxon>Pseudomonadati</taxon>
        <taxon>Pseudomonadota</taxon>
        <taxon>Gammaproteobacteria</taxon>
        <taxon>SAR86 cluster</taxon>
    </lineage>
</organism>
<evidence type="ECO:0000256" key="5">
    <source>
        <dbReference type="ARBA" id="ARBA00023172"/>
    </source>
</evidence>
<comment type="caution">
    <text evidence="10">The sequence shown here is derived from an EMBL/GenBank/DDBJ whole genome shotgun (WGS) entry which is preliminary data.</text>
</comment>
<dbReference type="AlphaFoldDB" id="A0A972VYA8"/>
<evidence type="ECO:0000256" key="4">
    <source>
        <dbReference type="ARBA" id="ARBA00022763"/>
    </source>
</evidence>
<feature type="domain" description="DNA replication/recombination mediator RecO N-terminal" evidence="9">
    <location>
        <begin position="3"/>
        <end position="80"/>
    </location>
</feature>
<evidence type="ECO:0000256" key="1">
    <source>
        <dbReference type="ARBA" id="ARBA00003065"/>
    </source>
</evidence>
<evidence type="ECO:0000313" key="10">
    <source>
        <dbReference type="EMBL" id="NQV65816.1"/>
    </source>
</evidence>
<evidence type="ECO:0000256" key="7">
    <source>
        <dbReference type="ARBA" id="ARBA00033409"/>
    </source>
</evidence>
<dbReference type="Gene3D" id="1.20.1440.120">
    <property type="entry name" value="Recombination protein O, C-terminal domain"/>
    <property type="match status" value="1"/>
</dbReference>
<dbReference type="GO" id="GO:0043590">
    <property type="term" value="C:bacterial nucleoid"/>
    <property type="evidence" value="ECO:0007669"/>
    <property type="project" value="TreeGrafter"/>
</dbReference>
<dbReference type="Gene3D" id="2.40.50.140">
    <property type="entry name" value="Nucleic acid-binding proteins"/>
    <property type="match status" value="1"/>
</dbReference>
<dbReference type="Proteomes" id="UP000754644">
    <property type="component" value="Unassembled WGS sequence"/>
</dbReference>
<keyword evidence="5 8" id="KW-0233">DNA recombination</keyword>
<evidence type="ECO:0000256" key="6">
    <source>
        <dbReference type="ARBA" id="ARBA00023204"/>
    </source>
</evidence>
<dbReference type="PANTHER" id="PTHR33991:SF1">
    <property type="entry name" value="DNA REPAIR PROTEIN RECO"/>
    <property type="match status" value="1"/>
</dbReference>
<reference evidence="10" key="1">
    <citation type="submission" date="2020-05" db="EMBL/GenBank/DDBJ databases">
        <title>Sulfur intermediates as new biogeochemical hubs in an aquatic model microbial ecosystem.</title>
        <authorList>
            <person name="Vigneron A."/>
        </authorList>
    </citation>
    <scope>NUCLEOTIDE SEQUENCE</scope>
    <source>
        <strain evidence="10">Bin.250</strain>
    </source>
</reference>
<comment type="function">
    <text evidence="1 8">Involved in DNA repair and RecF pathway recombination.</text>
</comment>
<evidence type="ECO:0000259" key="9">
    <source>
        <dbReference type="Pfam" id="PF11967"/>
    </source>
</evidence>